<evidence type="ECO:0000256" key="11">
    <source>
        <dbReference type="SAM" id="Phobius"/>
    </source>
</evidence>
<dbReference type="Gene3D" id="1.10.530.40">
    <property type="match status" value="1"/>
</dbReference>
<dbReference type="InterPro" id="IPR023346">
    <property type="entry name" value="Lysozyme-like_dom_sf"/>
</dbReference>
<evidence type="ECO:0000256" key="1">
    <source>
        <dbReference type="ARBA" id="ARBA00000632"/>
    </source>
</evidence>
<dbReference type="CDD" id="cd16900">
    <property type="entry name" value="endolysin_R21-like"/>
    <property type="match status" value="1"/>
</dbReference>
<dbReference type="EMBL" id="MT161382">
    <property type="protein sequence ID" value="QJB21898.1"/>
    <property type="molecule type" value="Genomic_DNA"/>
</dbReference>
<keyword evidence="8 9" id="KW-0326">Glycosidase</keyword>
<evidence type="ECO:0000256" key="7">
    <source>
        <dbReference type="ARBA" id="ARBA00023142"/>
    </source>
</evidence>
<dbReference type="EC" id="3.2.1.17" evidence="9"/>
<comment type="function">
    <text evidence="9">Endolysin with lysozyme activity that degrades host peptidoglycans and participates with the holin and spanin proteins in the sequential events which lead to the programmed host cell lysis releasing the mature viral particles. Once the holin has permeabilized the host cell membrane, the endolysin can reach the periplasm and break down the peptidoglycan layer.</text>
</comment>
<reference evidence="12 13" key="1">
    <citation type="submission" date="2020-03" db="EMBL/GenBank/DDBJ databases">
        <title>Development of an integrated pest management strategy to control Xanthomonas campestris pv. campestris by using bacteriophages.</title>
        <authorList>
            <person name="Holtappels D."/>
            <person name="Rombouts S."/>
            <person name="Lavigne R."/>
            <person name="Wagemans J."/>
        </authorList>
    </citation>
    <scope>NUCLEOTIDE SEQUENCE [LARGE SCALE GENOMIC DNA]</scope>
</reference>
<evidence type="ECO:0000256" key="2">
    <source>
        <dbReference type="ARBA" id="ARBA00022529"/>
    </source>
</evidence>
<evidence type="ECO:0000256" key="9">
    <source>
        <dbReference type="HAMAP-Rule" id="MF_04110"/>
    </source>
</evidence>
<keyword evidence="11" id="KW-0812">Transmembrane</keyword>
<keyword evidence="11" id="KW-0472">Membrane</keyword>
<dbReference type="Proteomes" id="UP000671963">
    <property type="component" value="Segment"/>
</dbReference>
<gene>
    <name evidence="12" type="ORF">XccvBFoX2_gp79</name>
</gene>
<evidence type="ECO:0000313" key="12">
    <source>
        <dbReference type="EMBL" id="QJB21898.1"/>
    </source>
</evidence>
<dbReference type="PANTHER" id="PTHR38107">
    <property type="match status" value="1"/>
</dbReference>
<dbReference type="Pfam" id="PF00959">
    <property type="entry name" value="Phage_lysozyme"/>
    <property type="match status" value="1"/>
</dbReference>
<dbReference type="GO" id="GO:0009253">
    <property type="term" value="P:peptidoglycan catabolic process"/>
    <property type="evidence" value="ECO:0007669"/>
    <property type="project" value="UniProtKB-UniRule"/>
</dbReference>
<accession>A0A858NPB0</accession>
<comment type="similarity">
    <text evidence="9 10">Belongs to the glycosyl hydrolase 24 family.</text>
</comment>
<sequence>MSDGTKGKFGFVAVPIALVGALLVSLLGFEGRRLVPYQDIGGVWTVCDGITGKAVVPGRKYTNAECDRLGQQYVQKMLADMGGCVRGSFEGHVIKAAGHFAYNTGTTAFCRSTMAKKLNAGDVKGACAEITKWVFVAGKDCRLASNKCSGIVKRREWERATCEGRNL</sequence>
<keyword evidence="5 9" id="KW-0378">Hydrolase</keyword>
<dbReference type="InterPro" id="IPR034690">
    <property type="entry name" value="Endolysin_T4_type"/>
</dbReference>
<dbReference type="GO" id="GO:0016998">
    <property type="term" value="P:cell wall macromolecule catabolic process"/>
    <property type="evidence" value="ECO:0007669"/>
    <property type="project" value="InterPro"/>
</dbReference>
<dbReference type="GO" id="GO:0003796">
    <property type="term" value="F:lysozyme activity"/>
    <property type="evidence" value="ECO:0007669"/>
    <property type="project" value="UniProtKB-UniRule"/>
</dbReference>
<keyword evidence="4 9" id="KW-0081">Bacteriolytic enzyme</keyword>
<dbReference type="InterPro" id="IPR002196">
    <property type="entry name" value="Glyco_hydro_24"/>
</dbReference>
<comment type="subcellular location">
    <subcellularLocation>
        <location evidence="9">Host cytoplasm</location>
    </subcellularLocation>
    <text evidence="9">The endolysin is cytoplasmic, but can reach the periplasmic space with the help of the holins which disrupt the host cell membrane.</text>
</comment>
<feature type="active site" description="Proton donor/acceptor" evidence="9">
    <location>
        <position position="30"/>
    </location>
</feature>
<evidence type="ECO:0000313" key="13">
    <source>
        <dbReference type="Proteomes" id="UP000671963"/>
    </source>
</evidence>
<organism evidence="12 13">
    <name type="scientific">Xanthomonas phage FoX2</name>
    <dbReference type="NCBI Taxonomy" id="2723898"/>
    <lineage>
        <taxon>Viruses</taxon>
        <taxon>Duplodnaviria</taxon>
        <taxon>Heunggongvirae</taxon>
        <taxon>Uroviricota</taxon>
        <taxon>Caudoviricetes</taxon>
        <taxon>Foxunavirus</taxon>
        <taxon>Foxunavirus fox2</taxon>
    </lineage>
</organism>
<feature type="active site" description="Proton donor/acceptor" evidence="9">
    <location>
        <position position="39"/>
    </location>
</feature>
<dbReference type="PANTHER" id="PTHR38107:SF3">
    <property type="entry name" value="LYSOZYME RRRD-RELATED"/>
    <property type="match status" value="1"/>
</dbReference>
<feature type="transmembrane region" description="Helical" evidence="11">
    <location>
        <begin position="12"/>
        <end position="29"/>
    </location>
</feature>
<keyword evidence="6 9" id="KW-0204">Cytolysis</keyword>
<keyword evidence="3 9" id="KW-1188">Viral release from host cell</keyword>
<dbReference type="SUPFAM" id="SSF53955">
    <property type="entry name" value="Lysozyme-like"/>
    <property type="match status" value="1"/>
</dbReference>
<evidence type="ECO:0000256" key="5">
    <source>
        <dbReference type="ARBA" id="ARBA00022801"/>
    </source>
</evidence>
<comment type="catalytic activity">
    <reaction evidence="1 9 10">
        <text>Hydrolysis of (1-&gt;4)-beta-linkages between N-acetylmuramic acid and N-acetyl-D-glucosamine residues in a peptidoglycan and between N-acetyl-D-glucosamine residues in chitodextrins.</text>
        <dbReference type="EC" id="3.2.1.17"/>
    </reaction>
</comment>
<keyword evidence="13" id="KW-1185">Reference proteome</keyword>
<protein>
    <recommendedName>
        <fullName evidence="9">Endolysin</fullName>
        <ecNumber evidence="9">3.2.1.17</ecNumber>
    </recommendedName>
    <alternativeName>
        <fullName evidence="9">Lysis protein</fullName>
    </alternativeName>
    <alternativeName>
        <fullName evidence="9">Lysozyme</fullName>
    </alternativeName>
    <alternativeName>
        <fullName evidence="9">Muramidase</fullName>
    </alternativeName>
</protein>
<dbReference type="InterPro" id="IPR051018">
    <property type="entry name" value="Bacteriophage_GH24"/>
</dbReference>
<keyword evidence="9" id="KW-1035">Host cytoplasm</keyword>
<dbReference type="HAMAP" id="MF_04110">
    <property type="entry name" value="ENDOLYSIN_T4"/>
    <property type="match status" value="1"/>
</dbReference>
<dbReference type="GO" id="GO:0030430">
    <property type="term" value="C:host cell cytoplasm"/>
    <property type="evidence" value="ECO:0007669"/>
    <property type="project" value="UniProtKB-SubCell"/>
</dbReference>
<keyword evidence="7 9" id="KW-0578">Host cell lysis by virus</keyword>
<proteinExistence type="inferred from homology"/>
<evidence type="ECO:0000256" key="6">
    <source>
        <dbReference type="ARBA" id="ARBA00022852"/>
    </source>
</evidence>
<dbReference type="GO" id="GO:0042742">
    <property type="term" value="P:defense response to bacterium"/>
    <property type="evidence" value="ECO:0007669"/>
    <property type="project" value="UniProtKB-KW"/>
</dbReference>
<dbReference type="InterPro" id="IPR023347">
    <property type="entry name" value="Lysozyme_dom_sf"/>
</dbReference>
<evidence type="ECO:0000256" key="3">
    <source>
        <dbReference type="ARBA" id="ARBA00022612"/>
    </source>
</evidence>
<keyword evidence="11" id="KW-1133">Transmembrane helix</keyword>
<evidence type="ECO:0000256" key="10">
    <source>
        <dbReference type="RuleBase" id="RU003788"/>
    </source>
</evidence>
<name>A0A858NPB0_9CAUD</name>
<dbReference type="GO" id="GO:0044659">
    <property type="term" value="P:viral release from host cell by cytolysis"/>
    <property type="evidence" value="ECO:0007669"/>
    <property type="project" value="UniProtKB-UniRule"/>
</dbReference>
<evidence type="ECO:0000256" key="4">
    <source>
        <dbReference type="ARBA" id="ARBA00022638"/>
    </source>
</evidence>
<evidence type="ECO:0000256" key="8">
    <source>
        <dbReference type="ARBA" id="ARBA00023295"/>
    </source>
</evidence>
<keyword evidence="2 9" id="KW-0929">Antimicrobial</keyword>